<dbReference type="Proteomes" id="UP000298416">
    <property type="component" value="Unassembled WGS sequence"/>
</dbReference>
<protein>
    <submittedName>
        <fullName evidence="1">Uncharacterized protein</fullName>
    </submittedName>
</protein>
<evidence type="ECO:0000313" key="1">
    <source>
        <dbReference type="EMBL" id="KAG6435089.1"/>
    </source>
</evidence>
<accession>A0A8X9ACT3</accession>
<dbReference type="EMBL" id="PNBA02000002">
    <property type="protein sequence ID" value="KAG6435089.1"/>
    <property type="molecule type" value="Genomic_DNA"/>
</dbReference>
<name>A0A8X9ACT3_SALSN</name>
<keyword evidence="2" id="KW-1185">Reference proteome</keyword>
<evidence type="ECO:0000313" key="2">
    <source>
        <dbReference type="Proteomes" id="UP000298416"/>
    </source>
</evidence>
<dbReference type="AlphaFoldDB" id="A0A8X9ACT3"/>
<sequence length="77" mass="8731">MKVHLKHCLQESKTYEFVEIAKAVYVYNPGMLMFLTLVVKKVEAEGAATMTIQAIVNHPIAKPFKLDQWKVKLDASP</sequence>
<reference evidence="1" key="2">
    <citation type="submission" date="2020-08" db="EMBL/GenBank/DDBJ databases">
        <title>Plant Genome Project.</title>
        <authorList>
            <person name="Zhang R.-G."/>
        </authorList>
    </citation>
    <scope>NUCLEOTIDE SEQUENCE</scope>
    <source>
        <strain evidence="1">Huo1</strain>
        <tissue evidence="1">Leaf</tissue>
    </source>
</reference>
<proteinExistence type="predicted"/>
<organism evidence="1">
    <name type="scientific">Salvia splendens</name>
    <name type="common">Scarlet sage</name>
    <dbReference type="NCBI Taxonomy" id="180675"/>
    <lineage>
        <taxon>Eukaryota</taxon>
        <taxon>Viridiplantae</taxon>
        <taxon>Streptophyta</taxon>
        <taxon>Embryophyta</taxon>
        <taxon>Tracheophyta</taxon>
        <taxon>Spermatophyta</taxon>
        <taxon>Magnoliopsida</taxon>
        <taxon>eudicotyledons</taxon>
        <taxon>Gunneridae</taxon>
        <taxon>Pentapetalae</taxon>
        <taxon>asterids</taxon>
        <taxon>lamiids</taxon>
        <taxon>Lamiales</taxon>
        <taxon>Lamiaceae</taxon>
        <taxon>Nepetoideae</taxon>
        <taxon>Mentheae</taxon>
        <taxon>Salviinae</taxon>
        <taxon>Salvia</taxon>
        <taxon>Salvia subgen. Calosphace</taxon>
        <taxon>core Calosphace</taxon>
    </lineage>
</organism>
<comment type="caution">
    <text evidence="1">The sequence shown here is derived from an EMBL/GenBank/DDBJ whole genome shotgun (WGS) entry which is preliminary data.</text>
</comment>
<reference evidence="1" key="1">
    <citation type="submission" date="2018-01" db="EMBL/GenBank/DDBJ databases">
        <authorList>
            <person name="Mao J.F."/>
        </authorList>
    </citation>
    <scope>NUCLEOTIDE SEQUENCE</scope>
    <source>
        <strain evidence="1">Huo1</strain>
        <tissue evidence="1">Leaf</tissue>
    </source>
</reference>
<gene>
    <name evidence="1" type="ORF">SASPL_106740</name>
</gene>